<sequence>MKPPLNAGMYDAYLSPQGTLRYANANGNIQRNLENIASPCHLHNRHVYTYEEHDVVMRLNSSSERVGFSMSGGADENLETIVNSVIPG</sequence>
<dbReference type="EMBL" id="UYWY01028004">
    <property type="protein sequence ID" value="VDM51338.1"/>
    <property type="molecule type" value="Genomic_DNA"/>
</dbReference>
<evidence type="ECO:0000313" key="2">
    <source>
        <dbReference type="Proteomes" id="UP000050794"/>
    </source>
</evidence>
<reference evidence="3" key="1">
    <citation type="submission" date="2016-06" db="UniProtKB">
        <authorList>
            <consortium name="WormBaseParasite"/>
        </authorList>
    </citation>
    <scope>IDENTIFICATION</scope>
</reference>
<accession>A0A183VGZ7</accession>
<keyword evidence="2" id="KW-1185">Reference proteome</keyword>
<reference evidence="1 2" key="2">
    <citation type="submission" date="2018-11" db="EMBL/GenBank/DDBJ databases">
        <authorList>
            <consortium name="Pathogen Informatics"/>
        </authorList>
    </citation>
    <scope>NUCLEOTIDE SEQUENCE [LARGE SCALE GENOMIC DNA]</scope>
</reference>
<proteinExistence type="predicted"/>
<evidence type="ECO:0000313" key="1">
    <source>
        <dbReference type="EMBL" id="VDM51338.1"/>
    </source>
</evidence>
<evidence type="ECO:0000313" key="3">
    <source>
        <dbReference type="WBParaSite" id="TCNE_0002002101-mRNA-1"/>
    </source>
</evidence>
<dbReference type="Proteomes" id="UP000050794">
    <property type="component" value="Unassembled WGS sequence"/>
</dbReference>
<gene>
    <name evidence="1" type="ORF">TCNE_LOCUS20017</name>
</gene>
<organism evidence="2 3">
    <name type="scientific">Toxocara canis</name>
    <name type="common">Canine roundworm</name>
    <dbReference type="NCBI Taxonomy" id="6265"/>
    <lineage>
        <taxon>Eukaryota</taxon>
        <taxon>Metazoa</taxon>
        <taxon>Ecdysozoa</taxon>
        <taxon>Nematoda</taxon>
        <taxon>Chromadorea</taxon>
        <taxon>Rhabditida</taxon>
        <taxon>Spirurina</taxon>
        <taxon>Ascaridomorpha</taxon>
        <taxon>Ascaridoidea</taxon>
        <taxon>Toxocaridae</taxon>
        <taxon>Toxocara</taxon>
    </lineage>
</organism>
<dbReference type="WBParaSite" id="TCNE_0002002101-mRNA-1">
    <property type="protein sequence ID" value="TCNE_0002002101-mRNA-1"/>
    <property type="gene ID" value="TCNE_0002002101"/>
</dbReference>
<dbReference type="AlphaFoldDB" id="A0A183VGZ7"/>
<name>A0A183VGZ7_TOXCA</name>
<protein>
    <submittedName>
        <fullName evidence="3">DUF1521 domain-containing protein</fullName>
    </submittedName>
</protein>